<proteinExistence type="predicted"/>
<feature type="non-terminal residue" evidence="2">
    <location>
        <position position="144"/>
    </location>
</feature>
<sequence length="144" mass="15832">MVADLISADHGWLRSRDGKHSARVIFCPGKNRDGYFDNDNILGQAEKAMDILSSDYPDEDHVLIFDNATTHLKRAPDAPSASKMTKNPSHFGVEVPAKGPDGKTLYDPSGKPQKKKIHMSDGQLPNGTPHSFYFPPGHAQEGMF</sequence>
<reference evidence="2 3" key="1">
    <citation type="journal article" date="2023" name="Proc. Natl. Acad. Sci. U.S.A.">
        <title>A global phylogenomic analysis of the shiitake genus Lentinula.</title>
        <authorList>
            <person name="Sierra-Patev S."/>
            <person name="Min B."/>
            <person name="Naranjo-Ortiz M."/>
            <person name="Looney B."/>
            <person name="Konkel Z."/>
            <person name="Slot J.C."/>
            <person name="Sakamoto Y."/>
            <person name="Steenwyk J.L."/>
            <person name="Rokas A."/>
            <person name="Carro J."/>
            <person name="Camarero S."/>
            <person name="Ferreira P."/>
            <person name="Molpeceres G."/>
            <person name="Ruiz-Duenas F.J."/>
            <person name="Serrano A."/>
            <person name="Henrissat B."/>
            <person name="Drula E."/>
            <person name="Hughes K.W."/>
            <person name="Mata J.L."/>
            <person name="Ishikawa N.K."/>
            <person name="Vargas-Isla R."/>
            <person name="Ushijima S."/>
            <person name="Smith C.A."/>
            <person name="Donoghue J."/>
            <person name="Ahrendt S."/>
            <person name="Andreopoulos W."/>
            <person name="He G."/>
            <person name="LaButti K."/>
            <person name="Lipzen A."/>
            <person name="Ng V."/>
            <person name="Riley R."/>
            <person name="Sandor L."/>
            <person name="Barry K."/>
            <person name="Martinez A.T."/>
            <person name="Xiao Y."/>
            <person name="Gibbons J.G."/>
            <person name="Terashima K."/>
            <person name="Grigoriev I.V."/>
            <person name="Hibbett D."/>
        </authorList>
    </citation>
    <scope>NUCLEOTIDE SEQUENCE [LARGE SCALE GENOMIC DNA]</scope>
    <source>
        <strain evidence="2 3">TFB7810</strain>
    </source>
</reference>
<dbReference type="AlphaFoldDB" id="A0A9W8NVP1"/>
<dbReference type="EMBL" id="JANVFU010000011">
    <property type="protein sequence ID" value="KAJ3741761.1"/>
    <property type="molecule type" value="Genomic_DNA"/>
</dbReference>
<evidence type="ECO:0000313" key="3">
    <source>
        <dbReference type="Proteomes" id="UP001142393"/>
    </source>
</evidence>
<evidence type="ECO:0000256" key="1">
    <source>
        <dbReference type="SAM" id="MobiDB-lite"/>
    </source>
</evidence>
<dbReference type="Proteomes" id="UP001142393">
    <property type="component" value="Unassembled WGS sequence"/>
</dbReference>
<name>A0A9W8NVP1_9AGAR</name>
<keyword evidence="3" id="KW-1185">Reference proteome</keyword>
<accession>A0A9W8NVP1</accession>
<gene>
    <name evidence="2" type="ORF">DFH05DRAFT_1376614</name>
</gene>
<comment type="caution">
    <text evidence="2">The sequence shown here is derived from an EMBL/GenBank/DDBJ whole genome shotgun (WGS) entry which is preliminary data.</text>
</comment>
<evidence type="ECO:0000313" key="2">
    <source>
        <dbReference type="EMBL" id="KAJ3741761.1"/>
    </source>
</evidence>
<protein>
    <submittedName>
        <fullName evidence="2">Uncharacterized protein</fullName>
    </submittedName>
</protein>
<feature type="region of interest" description="Disordered" evidence="1">
    <location>
        <begin position="74"/>
        <end position="144"/>
    </location>
</feature>
<organism evidence="2 3">
    <name type="scientific">Lentinula detonsa</name>
    <dbReference type="NCBI Taxonomy" id="2804962"/>
    <lineage>
        <taxon>Eukaryota</taxon>
        <taxon>Fungi</taxon>
        <taxon>Dikarya</taxon>
        <taxon>Basidiomycota</taxon>
        <taxon>Agaricomycotina</taxon>
        <taxon>Agaricomycetes</taxon>
        <taxon>Agaricomycetidae</taxon>
        <taxon>Agaricales</taxon>
        <taxon>Marasmiineae</taxon>
        <taxon>Omphalotaceae</taxon>
        <taxon>Lentinula</taxon>
    </lineage>
</organism>